<dbReference type="Proteomes" id="UP000218209">
    <property type="component" value="Unassembled WGS sequence"/>
</dbReference>
<evidence type="ECO:0000256" key="1">
    <source>
        <dbReference type="SAM" id="MobiDB-lite"/>
    </source>
</evidence>
<protein>
    <submittedName>
        <fullName evidence="2">Uncharacterized protein</fullName>
    </submittedName>
</protein>
<evidence type="ECO:0000313" key="2">
    <source>
        <dbReference type="EMBL" id="OSX81342.1"/>
    </source>
</evidence>
<sequence>MYNCPGPCPNSGGYALRDGLDETTPTAVWARGESVEIRWARNNHEGGFVRLALVPLKYRDNAAMHKKYAFHYQCFRSDPFTCKTKTERLVDGWFDEKNVAFKTHVKVPRNIPNGIYVLGWAWYGGLHTNMPWTGYYGDYYSCSYVRIHGGGPLSWSHQPTWWTGRSSLFKNVCETSTTRIGECPSEPCVDHPRQLRVPEEFESGAVPPPLWRDMYPNVDDQTDAPPPPAAGELPSDQEELVSPVAYLRPTPAVDAKDVSAAFEEGDRKQLADAGKVHEDDTPEDELFGAPDLHYTATTEPEAGYENPAASGPVKMGSVVVGGTDVKPVDVGALERRAAKQTFE</sequence>
<dbReference type="OrthoDB" id="3500at2759"/>
<dbReference type="Gene3D" id="2.70.50.70">
    <property type="match status" value="1"/>
</dbReference>
<feature type="region of interest" description="Disordered" evidence="1">
    <location>
        <begin position="216"/>
        <end position="237"/>
    </location>
</feature>
<dbReference type="AlphaFoldDB" id="A0A1X6PKH5"/>
<reference evidence="2 3" key="1">
    <citation type="submission" date="2017-03" db="EMBL/GenBank/DDBJ databases">
        <title>WGS assembly of Porphyra umbilicalis.</title>
        <authorList>
            <person name="Brawley S.H."/>
            <person name="Blouin N.A."/>
            <person name="Ficko-Blean E."/>
            <person name="Wheeler G.L."/>
            <person name="Lohr M."/>
            <person name="Goodson H.V."/>
            <person name="Jenkins J.W."/>
            <person name="Blaby-Haas C.E."/>
            <person name="Helliwell K.E."/>
            <person name="Chan C."/>
            <person name="Marriage T."/>
            <person name="Bhattacharya D."/>
            <person name="Klein A.S."/>
            <person name="Badis Y."/>
            <person name="Brodie J."/>
            <person name="Cao Y."/>
            <person name="Collen J."/>
            <person name="Dittami S.M."/>
            <person name="Gachon C.M."/>
            <person name="Green B.R."/>
            <person name="Karpowicz S."/>
            <person name="Kim J.W."/>
            <person name="Kudahl U."/>
            <person name="Lin S."/>
            <person name="Michel G."/>
            <person name="Mittag M."/>
            <person name="Olson B.J."/>
            <person name="Pangilinan J."/>
            <person name="Peng Y."/>
            <person name="Qiu H."/>
            <person name="Shu S."/>
            <person name="Singer J.T."/>
            <person name="Smith A.G."/>
            <person name="Sprecher B.N."/>
            <person name="Wagner V."/>
            <person name="Wang W."/>
            <person name="Wang Z.-Y."/>
            <person name="Yan J."/>
            <person name="Yarish C."/>
            <person name="Zoeuner-Riek S."/>
            <person name="Zhuang Y."/>
            <person name="Zou Y."/>
            <person name="Lindquist E.A."/>
            <person name="Grimwood J."/>
            <person name="Barry K."/>
            <person name="Rokhsar D.S."/>
            <person name="Schmutz J."/>
            <person name="Stiller J.W."/>
            <person name="Grossman A.R."/>
            <person name="Prochnik S.E."/>
        </authorList>
    </citation>
    <scope>NUCLEOTIDE SEQUENCE [LARGE SCALE GENOMIC DNA]</scope>
    <source>
        <strain evidence="2">4086291</strain>
    </source>
</reference>
<gene>
    <name evidence="2" type="ORF">BU14_0022s0062</name>
</gene>
<evidence type="ECO:0000313" key="3">
    <source>
        <dbReference type="Proteomes" id="UP000218209"/>
    </source>
</evidence>
<proteinExistence type="predicted"/>
<name>A0A1X6PKH5_PORUM</name>
<dbReference type="EMBL" id="KV918763">
    <property type="protein sequence ID" value="OSX81342.1"/>
    <property type="molecule type" value="Genomic_DNA"/>
</dbReference>
<accession>A0A1X6PKH5</accession>
<organism evidence="2 3">
    <name type="scientific">Porphyra umbilicalis</name>
    <name type="common">Purple laver</name>
    <name type="synonym">Red alga</name>
    <dbReference type="NCBI Taxonomy" id="2786"/>
    <lineage>
        <taxon>Eukaryota</taxon>
        <taxon>Rhodophyta</taxon>
        <taxon>Bangiophyceae</taxon>
        <taxon>Bangiales</taxon>
        <taxon>Bangiaceae</taxon>
        <taxon>Porphyra</taxon>
    </lineage>
</organism>
<keyword evidence="3" id="KW-1185">Reference proteome</keyword>